<feature type="domain" description="Fibronectin type-III" evidence="2">
    <location>
        <begin position="141"/>
        <end position="243"/>
    </location>
</feature>
<sequence length="336" mass="37797">MANNWQLGLLILVFISCSKCTLLPESPECPLSGASFGGRIKFLVDGRSGSTRFSPMANRGSMIIFQTPPAHLRSRMKSGGGQIWIGSRSCQRSGSQPGQCPWKGDRPCLDKEIPCGTERLFKPTGRQSDASTCTELTGVNLGVEMRFEESTGKFRVNVTWQLPNLQGNCAVTYYKLTRHQLDFDNCSFTTEPSEVTIDLEKQFRSIKRFFPNTKYNITLLIRNEAGMTHETSQVFRTPTTVPSCVDGLTSTPTSKGVRISWNELRCGKRNGVLDRYEFIAYFNGKKMQKDYMLPSSKPTQQYYLEPSSTVKRWRFKVRACNEVGCGVYMPTEGVMT</sequence>
<evidence type="ECO:0000259" key="2">
    <source>
        <dbReference type="PROSITE" id="PS50853"/>
    </source>
</evidence>
<keyword evidence="1" id="KW-0732">Signal</keyword>
<dbReference type="InterPro" id="IPR013783">
    <property type="entry name" value="Ig-like_fold"/>
</dbReference>
<dbReference type="PROSITE" id="PS50853">
    <property type="entry name" value="FN3"/>
    <property type="match status" value="1"/>
</dbReference>
<dbReference type="Proteomes" id="UP001152320">
    <property type="component" value="Chromosome 14"/>
</dbReference>
<feature type="signal peptide" evidence="1">
    <location>
        <begin position="1"/>
        <end position="20"/>
    </location>
</feature>
<dbReference type="InterPro" id="IPR003961">
    <property type="entry name" value="FN3_dom"/>
</dbReference>
<dbReference type="Gene3D" id="2.60.40.10">
    <property type="entry name" value="Immunoglobulins"/>
    <property type="match status" value="2"/>
</dbReference>
<dbReference type="AlphaFoldDB" id="A0A9Q1BNW9"/>
<comment type="caution">
    <text evidence="3">The sequence shown here is derived from an EMBL/GenBank/DDBJ whole genome shotgun (WGS) entry which is preliminary data.</text>
</comment>
<name>A0A9Q1BNW9_HOLLE</name>
<dbReference type="SUPFAM" id="SSF49265">
    <property type="entry name" value="Fibronectin type III"/>
    <property type="match status" value="1"/>
</dbReference>
<dbReference type="InterPro" id="IPR036116">
    <property type="entry name" value="FN3_sf"/>
</dbReference>
<proteinExistence type="predicted"/>
<reference evidence="3" key="1">
    <citation type="submission" date="2021-10" db="EMBL/GenBank/DDBJ databases">
        <title>Tropical sea cucumber genome reveals ecological adaptation and Cuvierian tubules defense mechanism.</title>
        <authorList>
            <person name="Chen T."/>
        </authorList>
    </citation>
    <scope>NUCLEOTIDE SEQUENCE</scope>
    <source>
        <strain evidence="3">Nanhai2018</strain>
        <tissue evidence="3">Muscle</tissue>
    </source>
</reference>
<gene>
    <name evidence="3" type="ORF">HOLleu_29463</name>
</gene>
<keyword evidence="4" id="KW-1185">Reference proteome</keyword>
<feature type="chain" id="PRO_5040517304" description="Fibronectin type-III domain-containing protein" evidence="1">
    <location>
        <begin position="21"/>
        <end position="336"/>
    </location>
</feature>
<evidence type="ECO:0000313" key="4">
    <source>
        <dbReference type="Proteomes" id="UP001152320"/>
    </source>
</evidence>
<evidence type="ECO:0000256" key="1">
    <source>
        <dbReference type="SAM" id="SignalP"/>
    </source>
</evidence>
<dbReference type="EMBL" id="JAIZAY010000014">
    <property type="protein sequence ID" value="KAJ8029930.1"/>
    <property type="molecule type" value="Genomic_DNA"/>
</dbReference>
<organism evidence="3 4">
    <name type="scientific">Holothuria leucospilota</name>
    <name type="common">Black long sea cucumber</name>
    <name type="synonym">Mertensiothuria leucospilota</name>
    <dbReference type="NCBI Taxonomy" id="206669"/>
    <lineage>
        <taxon>Eukaryota</taxon>
        <taxon>Metazoa</taxon>
        <taxon>Echinodermata</taxon>
        <taxon>Eleutherozoa</taxon>
        <taxon>Echinozoa</taxon>
        <taxon>Holothuroidea</taxon>
        <taxon>Aspidochirotacea</taxon>
        <taxon>Aspidochirotida</taxon>
        <taxon>Holothuriidae</taxon>
        <taxon>Holothuria</taxon>
    </lineage>
</organism>
<evidence type="ECO:0000313" key="3">
    <source>
        <dbReference type="EMBL" id="KAJ8029930.1"/>
    </source>
</evidence>
<protein>
    <recommendedName>
        <fullName evidence="2">Fibronectin type-III domain-containing protein</fullName>
    </recommendedName>
</protein>
<accession>A0A9Q1BNW9</accession>